<accession>A0AAF0V7K4</accession>
<gene>
    <name evidence="2" type="ORF">MTR67_052815</name>
</gene>
<evidence type="ECO:0000256" key="1">
    <source>
        <dbReference type="SAM" id="MobiDB-lite"/>
    </source>
</evidence>
<name>A0AAF0V7K4_SOLVR</name>
<proteinExistence type="predicted"/>
<organism evidence="2 3">
    <name type="scientific">Solanum verrucosum</name>
    <dbReference type="NCBI Taxonomy" id="315347"/>
    <lineage>
        <taxon>Eukaryota</taxon>
        <taxon>Viridiplantae</taxon>
        <taxon>Streptophyta</taxon>
        <taxon>Embryophyta</taxon>
        <taxon>Tracheophyta</taxon>
        <taxon>Spermatophyta</taxon>
        <taxon>Magnoliopsida</taxon>
        <taxon>eudicotyledons</taxon>
        <taxon>Gunneridae</taxon>
        <taxon>Pentapetalae</taxon>
        <taxon>asterids</taxon>
        <taxon>lamiids</taxon>
        <taxon>Solanales</taxon>
        <taxon>Solanaceae</taxon>
        <taxon>Solanoideae</taxon>
        <taxon>Solaneae</taxon>
        <taxon>Solanum</taxon>
    </lineage>
</organism>
<evidence type="ECO:0000313" key="2">
    <source>
        <dbReference type="EMBL" id="WMV59430.1"/>
    </source>
</evidence>
<dbReference type="Proteomes" id="UP001234989">
    <property type="component" value="Chromosome 12"/>
</dbReference>
<dbReference type="EMBL" id="CP133623">
    <property type="protein sequence ID" value="WMV59430.1"/>
    <property type="molecule type" value="Genomic_DNA"/>
</dbReference>
<keyword evidence="3" id="KW-1185">Reference proteome</keyword>
<evidence type="ECO:0000313" key="3">
    <source>
        <dbReference type="Proteomes" id="UP001234989"/>
    </source>
</evidence>
<dbReference type="AlphaFoldDB" id="A0AAF0V7K4"/>
<protein>
    <submittedName>
        <fullName evidence="2">Uncharacterized protein</fullName>
    </submittedName>
</protein>
<sequence length="64" mass="7534">MTNLDAPETSCRRSTREKRSSTRYSPNEYILLTDMGEPEGYDEVMLDTHRDKWYQSHGSMMEPC</sequence>
<reference evidence="2" key="1">
    <citation type="submission" date="2023-08" db="EMBL/GenBank/DDBJ databases">
        <title>A de novo genome assembly of Solanum verrucosum Schlechtendal, a Mexican diploid species geographically isolated from the other diploid A-genome species in potato relatives.</title>
        <authorList>
            <person name="Hosaka K."/>
        </authorList>
    </citation>
    <scope>NUCLEOTIDE SEQUENCE</scope>
    <source>
        <tissue evidence="2">Young leaves</tissue>
    </source>
</reference>
<feature type="region of interest" description="Disordered" evidence="1">
    <location>
        <begin position="1"/>
        <end position="26"/>
    </location>
</feature>